<sequence>MKKTCLIFLLLSFFLFVPKKALAADPHLELSPASGIISGAGTSVGVNIDTGGQAAKSAKAVINYDASLLEVSTVAEGDFFDDVSYNIYNSNGQVVINANLSLGSMLESKTGTGTLATLTVKSKATSGTATMTFDCTEGSSTDSNINDPTPLDIIVCTSNINGSYTLSATDVSPSPSASSSPNPSSSPGVGGTDGSPPIPVTGVSYPTIILLVLGLVFLLSPVFKKIV</sequence>
<reference evidence="6" key="1">
    <citation type="submission" date="2017-09" db="EMBL/GenBank/DDBJ databases">
        <title>Depth-based differentiation of microbial function through sediment-hosted aquifers and enrichment of novel symbionts in the deep terrestrial subsurface.</title>
        <authorList>
            <person name="Probst A.J."/>
            <person name="Ladd B."/>
            <person name="Jarett J.K."/>
            <person name="Geller-Mcgrath D.E."/>
            <person name="Sieber C.M.K."/>
            <person name="Emerson J.B."/>
            <person name="Anantharaman K."/>
            <person name="Thomas B.C."/>
            <person name="Malmstrom R."/>
            <person name="Stieglmeier M."/>
            <person name="Klingl A."/>
            <person name="Woyke T."/>
            <person name="Ryan C.M."/>
            <person name="Banfield J.F."/>
        </authorList>
    </citation>
    <scope>NUCLEOTIDE SEQUENCE [LARGE SCALE GENOMIC DNA]</scope>
</reference>
<dbReference type="EMBL" id="PEZT01000028">
    <property type="protein sequence ID" value="PIS08786.1"/>
    <property type="molecule type" value="Genomic_DNA"/>
</dbReference>
<evidence type="ECO:0000256" key="1">
    <source>
        <dbReference type="SAM" id="MobiDB-lite"/>
    </source>
</evidence>
<feature type="signal peptide" evidence="3">
    <location>
        <begin position="1"/>
        <end position="23"/>
    </location>
</feature>
<keyword evidence="3" id="KW-0732">Signal</keyword>
<dbReference type="Gene3D" id="2.60.40.680">
    <property type="match status" value="1"/>
</dbReference>
<keyword evidence="2" id="KW-0812">Transmembrane</keyword>
<feature type="transmembrane region" description="Helical" evidence="2">
    <location>
        <begin position="203"/>
        <end position="223"/>
    </location>
</feature>
<dbReference type="Pfam" id="PF00963">
    <property type="entry name" value="Cohesin"/>
    <property type="match status" value="1"/>
</dbReference>
<dbReference type="GO" id="GO:0030246">
    <property type="term" value="F:carbohydrate binding"/>
    <property type="evidence" value="ECO:0007669"/>
    <property type="project" value="InterPro"/>
</dbReference>
<evidence type="ECO:0000256" key="3">
    <source>
        <dbReference type="SAM" id="SignalP"/>
    </source>
</evidence>
<accession>A0A2H0W803</accession>
<gene>
    <name evidence="5" type="ORF">COT75_04870</name>
</gene>
<keyword evidence="2" id="KW-1133">Transmembrane helix</keyword>
<feature type="domain" description="Cohesin" evidence="4">
    <location>
        <begin position="43"/>
        <end position="146"/>
    </location>
</feature>
<feature type="region of interest" description="Disordered" evidence="1">
    <location>
        <begin position="169"/>
        <end position="195"/>
    </location>
</feature>
<dbReference type="InterPro" id="IPR008965">
    <property type="entry name" value="CBM2/CBM3_carb-bd_dom_sf"/>
</dbReference>
<evidence type="ECO:0000313" key="6">
    <source>
        <dbReference type="Proteomes" id="UP000230093"/>
    </source>
</evidence>
<comment type="caution">
    <text evidence="5">The sequence shown here is derived from an EMBL/GenBank/DDBJ whole genome shotgun (WGS) entry which is preliminary data.</text>
</comment>
<name>A0A2H0W803_9BACT</name>
<evidence type="ECO:0000313" key="5">
    <source>
        <dbReference type="EMBL" id="PIS08786.1"/>
    </source>
</evidence>
<evidence type="ECO:0000259" key="4">
    <source>
        <dbReference type="Pfam" id="PF00963"/>
    </source>
</evidence>
<dbReference type="Proteomes" id="UP000230093">
    <property type="component" value="Unassembled WGS sequence"/>
</dbReference>
<dbReference type="GO" id="GO:0000272">
    <property type="term" value="P:polysaccharide catabolic process"/>
    <property type="evidence" value="ECO:0007669"/>
    <property type="project" value="InterPro"/>
</dbReference>
<evidence type="ECO:0000256" key="2">
    <source>
        <dbReference type="SAM" id="Phobius"/>
    </source>
</evidence>
<dbReference type="SUPFAM" id="SSF49384">
    <property type="entry name" value="Carbohydrate-binding domain"/>
    <property type="match status" value="1"/>
</dbReference>
<keyword evidence="2" id="KW-0472">Membrane</keyword>
<dbReference type="InterPro" id="IPR002102">
    <property type="entry name" value="Cohesin_dom"/>
</dbReference>
<feature type="compositionally biased region" description="Low complexity" evidence="1">
    <location>
        <begin position="172"/>
        <end position="187"/>
    </location>
</feature>
<proteinExistence type="predicted"/>
<feature type="chain" id="PRO_5013621475" description="Cohesin domain-containing protein" evidence="3">
    <location>
        <begin position="24"/>
        <end position="227"/>
    </location>
</feature>
<protein>
    <recommendedName>
        <fullName evidence="4">Cohesin domain-containing protein</fullName>
    </recommendedName>
</protein>
<organism evidence="5 6">
    <name type="scientific">Candidatus Beckwithbacteria bacterium CG10_big_fil_rev_8_21_14_0_10_34_10</name>
    <dbReference type="NCBI Taxonomy" id="1974495"/>
    <lineage>
        <taxon>Bacteria</taxon>
        <taxon>Candidatus Beckwithiibacteriota</taxon>
    </lineage>
</organism>
<dbReference type="AlphaFoldDB" id="A0A2H0W803"/>